<dbReference type="OrthoDB" id="9809599at2"/>
<dbReference type="EMBL" id="PGFJ01000002">
    <property type="protein sequence ID" value="PJJ79939.1"/>
    <property type="molecule type" value="Genomic_DNA"/>
</dbReference>
<keyword evidence="4 5" id="KW-0472">Membrane</keyword>
<reference evidence="7 8" key="1">
    <citation type="submission" date="2017-11" db="EMBL/GenBank/DDBJ databases">
        <title>Genomic Encyclopedia of Archaeal and Bacterial Type Strains, Phase II (KMG-II): From Individual Species to Whole Genera.</title>
        <authorList>
            <person name="Goeker M."/>
        </authorList>
    </citation>
    <scope>NUCLEOTIDE SEQUENCE [LARGE SCALE GENOMIC DNA]</scope>
    <source>
        <strain evidence="7 8">DSM 28175</strain>
    </source>
</reference>
<feature type="transmembrane region" description="Helical" evidence="5">
    <location>
        <begin position="12"/>
        <end position="32"/>
    </location>
</feature>
<name>A0A2H9VNL0_9SPHI</name>
<evidence type="ECO:0000259" key="6">
    <source>
        <dbReference type="PROSITE" id="PS50850"/>
    </source>
</evidence>
<feature type="transmembrane region" description="Helical" evidence="5">
    <location>
        <begin position="274"/>
        <end position="293"/>
    </location>
</feature>
<dbReference type="AlphaFoldDB" id="A0A2H9VNL0"/>
<feature type="transmembrane region" description="Helical" evidence="5">
    <location>
        <begin position="249"/>
        <end position="267"/>
    </location>
</feature>
<evidence type="ECO:0000256" key="5">
    <source>
        <dbReference type="SAM" id="Phobius"/>
    </source>
</evidence>
<dbReference type="GO" id="GO:0022857">
    <property type="term" value="F:transmembrane transporter activity"/>
    <property type="evidence" value="ECO:0007669"/>
    <property type="project" value="InterPro"/>
</dbReference>
<accession>A0A2H9VNL0</accession>
<feature type="transmembrane region" description="Helical" evidence="5">
    <location>
        <begin position="52"/>
        <end position="73"/>
    </location>
</feature>
<feature type="transmembrane region" description="Helical" evidence="5">
    <location>
        <begin position="360"/>
        <end position="379"/>
    </location>
</feature>
<dbReference type="PANTHER" id="PTHR23514:SF13">
    <property type="entry name" value="INNER MEMBRANE PROTEIN YBJJ"/>
    <property type="match status" value="1"/>
</dbReference>
<evidence type="ECO:0000256" key="4">
    <source>
        <dbReference type="ARBA" id="ARBA00023136"/>
    </source>
</evidence>
<dbReference type="SUPFAM" id="SSF103473">
    <property type="entry name" value="MFS general substrate transporter"/>
    <property type="match status" value="1"/>
</dbReference>
<dbReference type="InterPro" id="IPR036259">
    <property type="entry name" value="MFS_trans_sf"/>
</dbReference>
<dbReference type="InterPro" id="IPR011701">
    <property type="entry name" value="MFS"/>
</dbReference>
<sequence length="385" mass="41798">MLKTPTHHKTPRQLRLANAVFFFLSGIGYATWASRIPNIQKQLNLNEAELGGILFAMPIGLLVTIPLTGQLLSKYSSRTVMLIGATLFAVILGILGFCTSGWQLIPVLFLLGASRNLFNISTNAQAVAVQTLYDRSIMANFHGIWSLAGFAGAALGYFAVHYGVSTAQHLLLMSIFLIICSFGFISGTIYQPPVPQPKKKIFTLPEKSLIVFSLICFCCMACENTMYDWSGIYFEKVIQVAKGNATEGFVVYMIAMTIGRFIGDAIVNRFGIKNMLRGSGLFIFVGLMLSVIFPYQLLAALGFVMVGFGVSCIVPMIFQLAGRSKTMSGGAALASISSVGYLGFLLVPPLVGFIAEAINLRASFGLISVLGLMIVLLVYRIEDDK</sequence>
<keyword evidence="3 5" id="KW-1133">Transmembrane helix</keyword>
<dbReference type="Gene3D" id="1.20.1250.20">
    <property type="entry name" value="MFS general substrate transporter like domains"/>
    <property type="match status" value="2"/>
</dbReference>
<protein>
    <submittedName>
        <fullName evidence="7">Fucose permease</fullName>
    </submittedName>
</protein>
<evidence type="ECO:0000313" key="8">
    <source>
        <dbReference type="Proteomes" id="UP000242687"/>
    </source>
</evidence>
<evidence type="ECO:0000256" key="2">
    <source>
        <dbReference type="ARBA" id="ARBA00022692"/>
    </source>
</evidence>
<evidence type="ECO:0000313" key="7">
    <source>
        <dbReference type="EMBL" id="PJJ79939.1"/>
    </source>
</evidence>
<dbReference type="GO" id="GO:0016020">
    <property type="term" value="C:membrane"/>
    <property type="evidence" value="ECO:0007669"/>
    <property type="project" value="UniProtKB-SubCell"/>
</dbReference>
<evidence type="ECO:0000256" key="3">
    <source>
        <dbReference type="ARBA" id="ARBA00022989"/>
    </source>
</evidence>
<keyword evidence="2 5" id="KW-0812">Transmembrane</keyword>
<feature type="transmembrane region" description="Helical" evidence="5">
    <location>
        <begin position="299"/>
        <end position="318"/>
    </location>
</feature>
<dbReference type="PANTHER" id="PTHR23514">
    <property type="entry name" value="BYPASS OF STOP CODON PROTEIN 6"/>
    <property type="match status" value="1"/>
</dbReference>
<comment type="caution">
    <text evidence="7">The sequence shown here is derived from an EMBL/GenBank/DDBJ whole genome shotgun (WGS) entry which is preliminary data.</text>
</comment>
<dbReference type="InterPro" id="IPR020846">
    <property type="entry name" value="MFS_dom"/>
</dbReference>
<dbReference type="InterPro" id="IPR051788">
    <property type="entry name" value="MFS_Transporter"/>
</dbReference>
<gene>
    <name evidence="7" type="ORF">CLV57_3078</name>
</gene>
<organism evidence="7 8">
    <name type="scientific">Mucilaginibacter auburnensis</name>
    <dbReference type="NCBI Taxonomy" id="1457233"/>
    <lineage>
        <taxon>Bacteria</taxon>
        <taxon>Pseudomonadati</taxon>
        <taxon>Bacteroidota</taxon>
        <taxon>Sphingobacteriia</taxon>
        <taxon>Sphingobacteriales</taxon>
        <taxon>Sphingobacteriaceae</taxon>
        <taxon>Mucilaginibacter</taxon>
    </lineage>
</organism>
<dbReference type="PROSITE" id="PS50850">
    <property type="entry name" value="MFS"/>
    <property type="match status" value="1"/>
</dbReference>
<dbReference type="Pfam" id="PF07690">
    <property type="entry name" value="MFS_1"/>
    <property type="match status" value="1"/>
</dbReference>
<feature type="domain" description="Major facilitator superfamily (MFS) profile" evidence="6">
    <location>
        <begin position="14"/>
        <end position="385"/>
    </location>
</feature>
<dbReference type="RefSeq" id="WP_100342243.1">
    <property type="nucleotide sequence ID" value="NZ_PGFJ01000002.1"/>
</dbReference>
<feature type="transmembrane region" description="Helical" evidence="5">
    <location>
        <begin position="145"/>
        <end position="164"/>
    </location>
</feature>
<feature type="transmembrane region" description="Helical" evidence="5">
    <location>
        <begin position="330"/>
        <end position="354"/>
    </location>
</feature>
<evidence type="ECO:0000256" key="1">
    <source>
        <dbReference type="ARBA" id="ARBA00004141"/>
    </source>
</evidence>
<proteinExistence type="predicted"/>
<comment type="subcellular location">
    <subcellularLocation>
        <location evidence="1">Membrane</location>
        <topology evidence="1">Multi-pass membrane protein</topology>
    </subcellularLocation>
</comment>
<dbReference type="Proteomes" id="UP000242687">
    <property type="component" value="Unassembled WGS sequence"/>
</dbReference>
<keyword evidence="8" id="KW-1185">Reference proteome</keyword>
<feature type="transmembrane region" description="Helical" evidence="5">
    <location>
        <begin position="80"/>
        <end position="105"/>
    </location>
</feature>
<feature type="transmembrane region" description="Helical" evidence="5">
    <location>
        <begin position="170"/>
        <end position="189"/>
    </location>
</feature>
<dbReference type="CDD" id="cd17393">
    <property type="entry name" value="MFS_MosC_like"/>
    <property type="match status" value="1"/>
</dbReference>